<name>A0A194WYA3_MOLSC</name>
<gene>
    <name evidence="1" type="ORF">LY89DRAFT_197426</name>
</gene>
<dbReference type="InParanoid" id="A0A194WYA3"/>
<dbReference type="GeneID" id="28815485"/>
<accession>A0A194WYA3</accession>
<keyword evidence="2" id="KW-1185">Reference proteome</keyword>
<organism evidence="1 2">
    <name type="scientific">Mollisia scopiformis</name>
    <name type="common">Conifer needle endophyte fungus</name>
    <name type="synonym">Phialocephala scopiformis</name>
    <dbReference type="NCBI Taxonomy" id="149040"/>
    <lineage>
        <taxon>Eukaryota</taxon>
        <taxon>Fungi</taxon>
        <taxon>Dikarya</taxon>
        <taxon>Ascomycota</taxon>
        <taxon>Pezizomycotina</taxon>
        <taxon>Leotiomycetes</taxon>
        <taxon>Helotiales</taxon>
        <taxon>Mollisiaceae</taxon>
        <taxon>Mollisia</taxon>
    </lineage>
</organism>
<evidence type="ECO:0000313" key="2">
    <source>
        <dbReference type="Proteomes" id="UP000070700"/>
    </source>
</evidence>
<protein>
    <submittedName>
        <fullName evidence="1">Uncharacterized protein</fullName>
    </submittedName>
</protein>
<sequence>MTSTYVSRSTNVRENHLSQYDCASSPSPSSSQLLSHPYRTSRVAFLHPFRHDLTLLLRSRLRSSGLLSCTRLAGMSSSSTSSLLLCLLGFGLLDASLLHSGLCCAVDGHCDRFF</sequence>
<evidence type="ECO:0000313" key="1">
    <source>
        <dbReference type="EMBL" id="KUJ12946.1"/>
    </source>
</evidence>
<dbReference type="Proteomes" id="UP000070700">
    <property type="component" value="Unassembled WGS sequence"/>
</dbReference>
<proteinExistence type="predicted"/>
<dbReference type="KEGG" id="psco:LY89DRAFT_197426"/>
<dbReference type="EMBL" id="KQ947423">
    <property type="protein sequence ID" value="KUJ12946.1"/>
    <property type="molecule type" value="Genomic_DNA"/>
</dbReference>
<dbReference type="RefSeq" id="XP_018067301.1">
    <property type="nucleotide sequence ID" value="XM_018205759.1"/>
</dbReference>
<reference evidence="1 2" key="1">
    <citation type="submission" date="2015-10" db="EMBL/GenBank/DDBJ databases">
        <title>Full genome of DAOMC 229536 Phialocephala scopiformis, a fungal endophyte of spruce producing the potent anti-insectan compound rugulosin.</title>
        <authorList>
            <consortium name="DOE Joint Genome Institute"/>
            <person name="Walker A.K."/>
            <person name="Frasz S.L."/>
            <person name="Seifert K.A."/>
            <person name="Miller J.D."/>
            <person name="Mondo S.J."/>
            <person name="Labutti K."/>
            <person name="Lipzen A."/>
            <person name="Dockter R."/>
            <person name="Kennedy M."/>
            <person name="Grigoriev I.V."/>
            <person name="Spatafora J.W."/>
        </authorList>
    </citation>
    <scope>NUCLEOTIDE SEQUENCE [LARGE SCALE GENOMIC DNA]</scope>
    <source>
        <strain evidence="1 2">CBS 120377</strain>
    </source>
</reference>
<dbReference type="AlphaFoldDB" id="A0A194WYA3"/>